<comment type="caution">
    <text evidence="3">The sequence shown here is derived from an EMBL/GenBank/DDBJ whole genome shotgun (WGS) entry which is preliminary data.</text>
</comment>
<dbReference type="Pfam" id="PF03666">
    <property type="entry name" value="NPR3"/>
    <property type="match status" value="2"/>
</dbReference>
<dbReference type="GO" id="GO:1990130">
    <property type="term" value="C:GATOR1 complex"/>
    <property type="evidence" value="ECO:0007669"/>
    <property type="project" value="TreeGrafter"/>
</dbReference>
<feature type="compositionally biased region" description="Basic residues" evidence="2">
    <location>
        <begin position="62"/>
        <end position="71"/>
    </location>
</feature>
<dbReference type="InterPro" id="IPR005365">
    <property type="entry name" value="Npr3"/>
</dbReference>
<accession>A0A9P4Q1E1</accession>
<dbReference type="GO" id="GO:0051321">
    <property type="term" value="P:meiotic cell cycle"/>
    <property type="evidence" value="ECO:0007669"/>
    <property type="project" value="UniProtKB-UniRule"/>
</dbReference>
<dbReference type="GO" id="GO:0005774">
    <property type="term" value="C:vacuolar membrane"/>
    <property type="evidence" value="ECO:0007669"/>
    <property type="project" value="UniProtKB-SubCell"/>
</dbReference>
<keyword evidence="1" id="KW-0469">Meiosis</keyword>
<dbReference type="OrthoDB" id="434783at2759"/>
<dbReference type="AlphaFoldDB" id="A0A9P4Q1E1"/>
<feature type="region of interest" description="Disordered" evidence="2">
    <location>
        <begin position="557"/>
        <end position="590"/>
    </location>
</feature>
<organism evidence="3 4">
    <name type="scientific">Polychaeton citri CBS 116435</name>
    <dbReference type="NCBI Taxonomy" id="1314669"/>
    <lineage>
        <taxon>Eukaryota</taxon>
        <taxon>Fungi</taxon>
        <taxon>Dikarya</taxon>
        <taxon>Ascomycota</taxon>
        <taxon>Pezizomycotina</taxon>
        <taxon>Dothideomycetes</taxon>
        <taxon>Dothideomycetidae</taxon>
        <taxon>Capnodiales</taxon>
        <taxon>Capnodiaceae</taxon>
        <taxon>Polychaeton</taxon>
    </lineage>
</organism>
<name>A0A9P4Q1E1_9PEZI</name>
<dbReference type="GO" id="GO:0010508">
    <property type="term" value="P:positive regulation of autophagy"/>
    <property type="evidence" value="ECO:0007669"/>
    <property type="project" value="TreeGrafter"/>
</dbReference>
<evidence type="ECO:0000256" key="2">
    <source>
        <dbReference type="SAM" id="MobiDB-lite"/>
    </source>
</evidence>
<keyword evidence="4" id="KW-1185">Reference proteome</keyword>
<feature type="compositionally biased region" description="Acidic residues" evidence="2">
    <location>
        <begin position="48"/>
        <end position="58"/>
    </location>
</feature>
<sequence length="654" mass="73440">MADKSSPHRPNGLVAIILVTRSRPGPKIVFHYPPDPQIPKDSRHFNEFDDSDSSSDDTDRERRRKASRPRHGSSDATVTNTNNRRKGRSRSSEVADGKLLGYSHDGLEALLSPGRWCERRKFEVCLDGLTFLGHPIFALEDGKWSKSDKPTTAARPAPQIDLYNTGYDYYDIEAFQEGIANITVTAPEATTENSPKGQGQPIKERKRQNDFSHYPDSFESKMVGASVSLGTSFNSGSTSSAILGEQMNMFHLVLVLSSAGGDHIDAAYESVVKPLNNALHHCQKRNQYVAKEALKIQASLTKARNEALPPAAAWAQLAEISELAWALREVFERISKDQVAAFTLNGTPFGLHLQGSDRILIDADIQPHDTLLLLEDKETLLRQLSASTVSDNSPLAHFIRGHMPTKPISKTAARTGMPFQDLQYLARHLLNWRKARVVPSLHPRNIYVISPSAPIDTLAERNQEYNNRFPALPNLGRMLKALGGKPVPYWVFIPSKDHRPVFMEILEWLIRWGFVAQWRSVGWLKIPDHAFMDTKNSQARHQALSLPYDHLLEDDTGSVSSDRTAVPISPSRQAQDGVKHPSTGSGPPDIDVHSLQELIPDQELREHLPKLIQHFDGKCILEEIAVKEQWKRVKVDLWLEMLEKQDLLLRARML</sequence>
<proteinExistence type="inferred from homology"/>
<feature type="region of interest" description="Disordered" evidence="2">
    <location>
        <begin position="186"/>
        <end position="213"/>
    </location>
</feature>
<evidence type="ECO:0000313" key="3">
    <source>
        <dbReference type="EMBL" id="KAF2717700.1"/>
    </source>
</evidence>
<dbReference type="EMBL" id="MU003838">
    <property type="protein sequence ID" value="KAF2717700.1"/>
    <property type="molecule type" value="Genomic_DNA"/>
</dbReference>
<evidence type="ECO:0000256" key="1">
    <source>
        <dbReference type="RuleBase" id="RU368069"/>
    </source>
</evidence>
<dbReference type="PANTHER" id="PTHR13153:SF5">
    <property type="entry name" value="GATOR COMPLEX PROTEIN NPRL3"/>
    <property type="match status" value="1"/>
</dbReference>
<protein>
    <recommendedName>
        <fullName evidence="1">Nitrogen permease regulator 3</fullName>
    </recommendedName>
    <alternativeName>
        <fullName evidence="1">Required for meiotic nuclear division protein 11</fullName>
    </alternativeName>
</protein>
<dbReference type="Proteomes" id="UP000799441">
    <property type="component" value="Unassembled WGS sequence"/>
</dbReference>
<feature type="compositionally biased region" description="Polar residues" evidence="2">
    <location>
        <begin position="186"/>
        <end position="197"/>
    </location>
</feature>
<comment type="function">
    <text evidence="1">Mediates inactivation of the TORC1 complex in response to amino acid starvation. Required for meiotic nuclear division.</text>
</comment>
<dbReference type="GO" id="GO:0038202">
    <property type="term" value="P:TORC1 signaling"/>
    <property type="evidence" value="ECO:0007669"/>
    <property type="project" value="TreeGrafter"/>
</dbReference>
<evidence type="ECO:0000313" key="4">
    <source>
        <dbReference type="Proteomes" id="UP000799441"/>
    </source>
</evidence>
<dbReference type="PANTHER" id="PTHR13153">
    <property type="entry name" value="CGTHBA PROTEIN -14 GENE PROTEIN"/>
    <property type="match status" value="1"/>
</dbReference>
<comment type="similarity">
    <text evidence="1">Belongs to the NPR3 family.</text>
</comment>
<dbReference type="GO" id="GO:1904262">
    <property type="term" value="P:negative regulation of TORC1 signaling"/>
    <property type="evidence" value="ECO:0007669"/>
    <property type="project" value="TreeGrafter"/>
</dbReference>
<reference evidence="3" key="1">
    <citation type="journal article" date="2020" name="Stud. Mycol.">
        <title>101 Dothideomycetes genomes: a test case for predicting lifestyles and emergence of pathogens.</title>
        <authorList>
            <person name="Haridas S."/>
            <person name="Albert R."/>
            <person name="Binder M."/>
            <person name="Bloem J."/>
            <person name="Labutti K."/>
            <person name="Salamov A."/>
            <person name="Andreopoulos B."/>
            <person name="Baker S."/>
            <person name="Barry K."/>
            <person name="Bills G."/>
            <person name="Bluhm B."/>
            <person name="Cannon C."/>
            <person name="Castanera R."/>
            <person name="Culley D."/>
            <person name="Daum C."/>
            <person name="Ezra D."/>
            <person name="Gonzalez J."/>
            <person name="Henrissat B."/>
            <person name="Kuo A."/>
            <person name="Liang C."/>
            <person name="Lipzen A."/>
            <person name="Lutzoni F."/>
            <person name="Magnuson J."/>
            <person name="Mondo S."/>
            <person name="Nolan M."/>
            <person name="Ohm R."/>
            <person name="Pangilinan J."/>
            <person name="Park H.-J."/>
            <person name="Ramirez L."/>
            <person name="Alfaro M."/>
            <person name="Sun H."/>
            <person name="Tritt A."/>
            <person name="Yoshinaga Y."/>
            <person name="Zwiers L.-H."/>
            <person name="Turgeon B."/>
            <person name="Goodwin S."/>
            <person name="Spatafora J."/>
            <person name="Crous P."/>
            <person name="Grigoriev I."/>
        </authorList>
    </citation>
    <scope>NUCLEOTIDE SEQUENCE</scope>
    <source>
        <strain evidence="3">CBS 116435</strain>
    </source>
</reference>
<keyword evidence="1" id="KW-0732">Signal</keyword>
<gene>
    <name evidence="3" type="ORF">K431DRAFT_232490</name>
</gene>
<dbReference type="GO" id="GO:0034198">
    <property type="term" value="P:cellular response to amino acid starvation"/>
    <property type="evidence" value="ECO:0007669"/>
    <property type="project" value="TreeGrafter"/>
</dbReference>
<comment type="subcellular location">
    <subcellularLocation>
        <location evidence="1">Vacuole membrane</location>
        <topology evidence="1">Peripheral membrane protein</topology>
    </subcellularLocation>
</comment>
<feature type="region of interest" description="Disordered" evidence="2">
    <location>
        <begin position="25"/>
        <end position="96"/>
    </location>
</feature>
<feature type="compositionally biased region" description="Basic and acidic residues" evidence="2">
    <location>
        <begin position="38"/>
        <end position="47"/>
    </location>
</feature>